<dbReference type="PANTHER" id="PTHR42718:SF46">
    <property type="entry name" value="BLR6921 PROTEIN"/>
    <property type="match status" value="1"/>
</dbReference>
<comment type="caution">
    <text evidence="8">The sequence shown here is derived from an EMBL/GenBank/DDBJ whole genome shotgun (WGS) entry which is preliminary data.</text>
</comment>
<protein>
    <recommendedName>
        <fullName evidence="10">MFS transporter</fullName>
    </recommendedName>
</protein>
<evidence type="ECO:0000256" key="3">
    <source>
        <dbReference type="ARBA" id="ARBA00022475"/>
    </source>
</evidence>
<feature type="transmembrane region" description="Helical" evidence="7">
    <location>
        <begin position="9"/>
        <end position="30"/>
    </location>
</feature>
<dbReference type="InterPro" id="IPR036259">
    <property type="entry name" value="MFS_trans_sf"/>
</dbReference>
<feature type="transmembrane region" description="Helical" evidence="7">
    <location>
        <begin position="233"/>
        <end position="254"/>
    </location>
</feature>
<keyword evidence="2" id="KW-0813">Transport</keyword>
<evidence type="ECO:0000256" key="5">
    <source>
        <dbReference type="ARBA" id="ARBA00022989"/>
    </source>
</evidence>
<keyword evidence="5 7" id="KW-1133">Transmembrane helix</keyword>
<evidence type="ECO:0000256" key="7">
    <source>
        <dbReference type="SAM" id="Phobius"/>
    </source>
</evidence>
<dbReference type="SUPFAM" id="SSF103473">
    <property type="entry name" value="MFS general substrate transporter"/>
    <property type="match status" value="1"/>
</dbReference>
<evidence type="ECO:0000256" key="6">
    <source>
        <dbReference type="ARBA" id="ARBA00023136"/>
    </source>
</evidence>
<keyword evidence="4 7" id="KW-0812">Transmembrane</keyword>
<dbReference type="Gene3D" id="1.20.1250.20">
    <property type="entry name" value="MFS general substrate transporter like domains"/>
    <property type="match status" value="1"/>
</dbReference>
<dbReference type="AlphaFoldDB" id="A0A562LZR0"/>
<evidence type="ECO:0000256" key="1">
    <source>
        <dbReference type="ARBA" id="ARBA00004651"/>
    </source>
</evidence>
<feature type="transmembrane region" description="Helical" evidence="7">
    <location>
        <begin position="203"/>
        <end position="221"/>
    </location>
</feature>
<keyword evidence="6 7" id="KW-0472">Membrane</keyword>
<feature type="transmembrane region" description="Helical" evidence="7">
    <location>
        <begin position="266"/>
        <end position="291"/>
    </location>
</feature>
<accession>A0A562LZR0</accession>
<organism evidence="8 9">
    <name type="scientific">Sphingobacterium siyangense</name>
    <dbReference type="NCBI Taxonomy" id="459529"/>
    <lineage>
        <taxon>Bacteria</taxon>
        <taxon>Pseudomonadati</taxon>
        <taxon>Bacteroidota</taxon>
        <taxon>Sphingobacteriia</taxon>
        <taxon>Sphingobacteriales</taxon>
        <taxon>Sphingobacteriaceae</taxon>
        <taxon>Sphingobacterium</taxon>
    </lineage>
</organism>
<reference evidence="8 9" key="1">
    <citation type="journal article" date="2015" name="Stand. Genomic Sci.">
        <title>Genomic Encyclopedia of Bacterial and Archaeal Type Strains, Phase III: the genomes of soil and plant-associated and newly described type strains.</title>
        <authorList>
            <person name="Whitman W.B."/>
            <person name="Woyke T."/>
            <person name="Klenk H.P."/>
            <person name="Zhou Y."/>
            <person name="Lilburn T.G."/>
            <person name="Beck B.J."/>
            <person name="De Vos P."/>
            <person name="Vandamme P."/>
            <person name="Eisen J.A."/>
            <person name="Garrity G."/>
            <person name="Hugenholtz P."/>
            <person name="Kyrpides N.C."/>
        </authorList>
    </citation>
    <scope>NUCLEOTIDE SEQUENCE [LARGE SCALE GENOMIC DNA]</scope>
    <source>
        <strain evidence="8 9">CGMCC 1.6855</strain>
    </source>
</reference>
<feature type="transmembrane region" description="Helical" evidence="7">
    <location>
        <begin position="68"/>
        <end position="91"/>
    </location>
</feature>
<evidence type="ECO:0000313" key="9">
    <source>
        <dbReference type="Proteomes" id="UP000315908"/>
    </source>
</evidence>
<sequence length="364" mass="41616">MLATRLYPFLYFMALGGSYFSTWVTSYFAYKYNWQYAYIIIFISILLSIILALFLFKNTKLKKRIPLYQMDIPGVMLIGTTMMLINYIVVYGKVEDWFSSNKIILASWVAVLTFLLFIKRELHVKRPAFNLNLLKKKNLPIGLLYFFLMGVFIPSTFQSSFTGGVLGYESITSADLNLYLIPGVIIGGIISYIWFYKNFSGHILMTFGFALLVAYHIFMYYGFSSDFTKEDFLIPLIFKGAGQAILFTSIGWYTTSNFPFPLVLKAVAMVILFRSFLSGAVFSGIYGYLLYAGKIKHLERLVYDTGNPTLVEGQTMQQLQKSLQIQSTLTASKELTGYIIIFGIVLISILLLVYTYKRVQSMLE</sequence>
<comment type="subcellular location">
    <subcellularLocation>
        <location evidence="1">Cell membrane</location>
        <topology evidence="1">Multi-pass membrane protein</topology>
    </subcellularLocation>
</comment>
<evidence type="ECO:0000256" key="4">
    <source>
        <dbReference type="ARBA" id="ARBA00022692"/>
    </source>
</evidence>
<keyword evidence="3" id="KW-1003">Cell membrane</keyword>
<feature type="transmembrane region" description="Helical" evidence="7">
    <location>
        <begin position="335"/>
        <end position="356"/>
    </location>
</feature>
<dbReference type="EMBL" id="VLKR01000061">
    <property type="protein sequence ID" value="TWI13053.1"/>
    <property type="molecule type" value="Genomic_DNA"/>
</dbReference>
<dbReference type="Proteomes" id="UP000315908">
    <property type="component" value="Unassembled WGS sequence"/>
</dbReference>
<evidence type="ECO:0000256" key="2">
    <source>
        <dbReference type="ARBA" id="ARBA00022448"/>
    </source>
</evidence>
<gene>
    <name evidence="8" type="ORF">IQ31_05534</name>
</gene>
<dbReference type="PANTHER" id="PTHR42718">
    <property type="entry name" value="MAJOR FACILITATOR SUPERFAMILY MULTIDRUG TRANSPORTER MFSC"/>
    <property type="match status" value="1"/>
</dbReference>
<evidence type="ECO:0008006" key="10">
    <source>
        <dbReference type="Google" id="ProtNLM"/>
    </source>
</evidence>
<name>A0A562LZR0_9SPHI</name>
<feature type="transmembrane region" description="Helical" evidence="7">
    <location>
        <begin position="97"/>
        <end position="118"/>
    </location>
</feature>
<dbReference type="GO" id="GO:0005886">
    <property type="term" value="C:plasma membrane"/>
    <property type="evidence" value="ECO:0007669"/>
    <property type="project" value="UniProtKB-SubCell"/>
</dbReference>
<evidence type="ECO:0000313" key="8">
    <source>
        <dbReference type="EMBL" id="TWI13053.1"/>
    </source>
</evidence>
<feature type="transmembrane region" description="Helical" evidence="7">
    <location>
        <begin position="139"/>
        <end position="157"/>
    </location>
</feature>
<proteinExistence type="predicted"/>
<feature type="transmembrane region" description="Helical" evidence="7">
    <location>
        <begin position="177"/>
        <end position="196"/>
    </location>
</feature>
<feature type="transmembrane region" description="Helical" evidence="7">
    <location>
        <begin position="36"/>
        <end position="56"/>
    </location>
</feature>